<dbReference type="Pfam" id="PF00881">
    <property type="entry name" value="Nitroreductase"/>
    <property type="match status" value="1"/>
</dbReference>
<evidence type="ECO:0000256" key="9">
    <source>
        <dbReference type="ARBA" id="ARBA00033666"/>
    </source>
</evidence>
<feature type="transmembrane region" description="Helical" evidence="13">
    <location>
        <begin position="6"/>
        <end position="23"/>
    </location>
</feature>
<dbReference type="EMBL" id="JAYMGO010000023">
    <property type="protein sequence ID" value="KAL1250444.1"/>
    <property type="molecule type" value="Genomic_DNA"/>
</dbReference>
<gene>
    <name evidence="15" type="ORF">QQF64_021449</name>
</gene>
<dbReference type="Gene3D" id="3.40.109.10">
    <property type="entry name" value="NADH Oxidase"/>
    <property type="match status" value="1"/>
</dbReference>
<comment type="catalytic activity">
    <reaction evidence="8">
        <text>iodide + L-tyrosine + NADP(+) = 3-iodo-L-tyrosine + NADPH</text>
        <dbReference type="Rhea" id="RHEA:27453"/>
        <dbReference type="ChEBI" id="CHEBI:16382"/>
        <dbReference type="ChEBI" id="CHEBI:57783"/>
        <dbReference type="ChEBI" id="CHEBI:58315"/>
        <dbReference type="ChEBI" id="CHEBI:58349"/>
        <dbReference type="ChEBI" id="CHEBI:59898"/>
    </reaction>
    <physiologicalReaction direction="right-to-left" evidence="8">
        <dbReference type="Rhea" id="RHEA:27455"/>
    </physiologicalReaction>
</comment>
<keyword evidence="5" id="KW-0288">FMN</keyword>
<feature type="domain" description="Nitroreductase" evidence="14">
    <location>
        <begin position="106"/>
        <end position="273"/>
    </location>
</feature>
<evidence type="ECO:0000256" key="4">
    <source>
        <dbReference type="ARBA" id="ARBA00022630"/>
    </source>
</evidence>
<evidence type="ECO:0000256" key="7">
    <source>
        <dbReference type="ARBA" id="ARBA00023054"/>
    </source>
</evidence>
<evidence type="ECO:0000256" key="8">
    <source>
        <dbReference type="ARBA" id="ARBA00033619"/>
    </source>
</evidence>
<dbReference type="Pfam" id="PF05769">
    <property type="entry name" value="SIKE"/>
    <property type="match status" value="1"/>
</dbReference>
<evidence type="ECO:0000259" key="14">
    <source>
        <dbReference type="Pfam" id="PF00881"/>
    </source>
</evidence>
<name>A0ABR3LBY6_9TELE</name>
<comment type="catalytic activity">
    <reaction evidence="11">
        <text>L-tyrosine + chloride + NADP(+) = 3-chloro-L-tyrosine + NADPH</text>
        <dbReference type="Rhea" id="RHEA:70343"/>
        <dbReference type="ChEBI" id="CHEBI:17996"/>
        <dbReference type="ChEBI" id="CHEBI:57783"/>
        <dbReference type="ChEBI" id="CHEBI:58315"/>
        <dbReference type="ChEBI" id="CHEBI:58349"/>
        <dbReference type="ChEBI" id="CHEBI:189422"/>
    </reaction>
    <physiologicalReaction direction="right-to-left" evidence="11">
        <dbReference type="Rhea" id="RHEA:70345"/>
    </physiologicalReaction>
</comment>
<keyword evidence="6" id="KW-0560">Oxidoreductase</keyword>
<keyword evidence="4" id="KW-0285">Flavoprotein</keyword>
<evidence type="ECO:0000256" key="1">
    <source>
        <dbReference type="ARBA" id="ARBA00005537"/>
    </source>
</evidence>
<comment type="similarity">
    <text evidence="1">Belongs to the SIKE family.</text>
</comment>
<evidence type="ECO:0000256" key="3">
    <source>
        <dbReference type="ARBA" id="ARBA00012348"/>
    </source>
</evidence>
<evidence type="ECO:0000256" key="11">
    <source>
        <dbReference type="ARBA" id="ARBA00048356"/>
    </source>
</evidence>
<evidence type="ECO:0000256" key="5">
    <source>
        <dbReference type="ARBA" id="ARBA00022643"/>
    </source>
</evidence>
<keyword evidence="7" id="KW-0175">Coiled coil</keyword>
<evidence type="ECO:0000313" key="16">
    <source>
        <dbReference type="Proteomes" id="UP001558613"/>
    </source>
</evidence>
<dbReference type="EC" id="1.21.1.1" evidence="3"/>
<keyword evidence="13" id="KW-0472">Membrane</keyword>
<dbReference type="CDD" id="cd02144">
    <property type="entry name" value="iodotyrosine_dehalogenase"/>
    <property type="match status" value="1"/>
</dbReference>
<keyword evidence="13" id="KW-0812">Transmembrane</keyword>
<comment type="catalytic activity">
    <reaction evidence="10">
        <text>3-iodo-L-tyrosine + iodide + NADP(+) = 3,5-diiodo-L-tyrosine + NADPH + H(+)</text>
        <dbReference type="Rhea" id="RHEA:27457"/>
        <dbReference type="ChEBI" id="CHEBI:15378"/>
        <dbReference type="ChEBI" id="CHEBI:16382"/>
        <dbReference type="ChEBI" id="CHEBI:57506"/>
        <dbReference type="ChEBI" id="CHEBI:57783"/>
        <dbReference type="ChEBI" id="CHEBI:58349"/>
        <dbReference type="ChEBI" id="CHEBI:59898"/>
    </reaction>
    <physiologicalReaction direction="right-to-left" evidence="10">
        <dbReference type="Rhea" id="RHEA:27459"/>
    </physiologicalReaction>
</comment>
<dbReference type="PANTHER" id="PTHR23026">
    <property type="entry name" value="NADPH NITROREDUCTASE"/>
    <property type="match status" value="1"/>
</dbReference>
<organism evidence="15 16">
    <name type="scientific">Cirrhinus molitorella</name>
    <name type="common">mud carp</name>
    <dbReference type="NCBI Taxonomy" id="172907"/>
    <lineage>
        <taxon>Eukaryota</taxon>
        <taxon>Metazoa</taxon>
        <taxon>Chordata</taxon>
        <taxon>Craniata</taxon>
        <taxon>Vertebrata</taxon>
        <taxon>Euteleostomi</taxon>
        <taxon>Actinopterygii</taxon>
        <taxon>Neopterygii</taxon>
        <taxon>Teleostei</taxon>
        <taxon>Ostariophysi</taxon>
        <taxon>Cypriniformes</taxon>
        <taxon>Cyprinidae</taxon>
        <taxon>Labeoninae</taxon>
        <taxon>Labeonini</taxon>
        <taxon>Cirrhinus</taxon>
    </lineage>
</organism>
<evidence type="ECO:0000256" key="12">
    <source>
        <dbReference type="SAM" id="MobiDB-lite"/>
    </source>
</evidence>
<dbReference type="Proteomes" id="UP001558613">
    <property type="component" value="Unassembled WGS sequence"/>
</dbReference>
<evidence type="ECO:0000313" key="15">
    <source>
        <dbReference type="EMBL" id="KAL1250444.1"/>
    </source>
</evidence>
<comment type="similarity">
    <text evidence="2">Belongs to the nitroreductase family.</text>
</comment>
<dbReference type="InterPro" id="IPR050627">
    <property type="entry name" value="Nitroreductase/BluB"/>
</dbReference>
<dbReference type="InterPro" id="IPR029479">
    <property type="entry name" value="Nitroreductase"/>
</dbReference>
<sequence>MAVFSSLTPVFVAVLCVIIVFFFKNSQRRENRSKQKPSDQTARPWADEDLQDNTEISTKHSEDDDGDDWLDTAEEDLVHIPYSPSQYSASEMLQRSEKFYSLMNLRRSVRCISPEPVPKEVIHNVIRTAGTAPSGAHTEPWTFVLVSDADVKHKIREIVEEEEEINYKQRMGDKWVHDLKKLRTNWVKEYLDVAPYLILVFKQIYGVLPSGKKRTHYYNEISVSISCGILLAALQNVGLVTVTTTPLNCGPQLRSLLQRPANEKLLMLLPVGYPSPDAKVPDLKRKPLDQIMMTMSCSLEKVLGDARTLLDRLKEHDTAAESLIDQSSVLSQKIHSMKEVGNTLPDKYMEESTEYQELSRYKPHVLLTQENTQIKDLQQENRELWLSLEEHQYALELIMGRYRKQMLQLMMEKKELDTKPVLNLHQDHAKEVQSQLERICEMGQVMRRAVQVDDQRYCSVKERLAQLEIENKELRGLLSISSSSVRPQRDETNADKSPDKHES</sequence>
<evidence type="ECO:0000256" key="6">
    <source>
        <dbReference type="ARBA" id="ARBA00023002"/>
    </source>
</evidence>
<comment type="catalytic activity">
    <reaction evidence="9">
        <text>bromide + L-tyrosine + NADP(+) = 3-bromo-L-tyrosine + NADPH</text>
        <dbReference type="Rhea" id="RHEA:70347"/>
        <dbReference type="ChEBI" id="CHEBI:15858"/>
        <dbReference type="ChEBI" id="CHEBI:57783"/>
        <dbReference type="ChEBI" id="CHEBI:58315"/>
        <dbReference type="ChEBI" id="CHEBI:58349"/>
        <dbReference type="ChEBI" id="CHEBI:189423"/>
    </reaction>
    <physiologicalReaction direction="right-to-left" evidence="9">
        <dbReference type="Rhea" id="RHEA:70349"/>
    </physiologicalReaction>
</comment>
<feature type="region of interest" description="Disordered" evidence="12">
    <location>
        <begin position="480"/>
        <end position="503"/>
    </location>
</feature>
<accession>A0ABR3LBY6</accession>
<dbReference type="InterPro" id="IPR008555">
    <property type="entry name" value="SIKE"/>
</dbReference>
<feature type="region of interest" description="Disordered" evidence="12">
    <location>
        <begin position="30"/>
        <end position="69"/>
    </location>
</feature>
<dbReference type="SUPFAM" id="SSF55469">
    <property type="entry name" value="FMN-dependent nitroreductase-like"/>
    <property type="match status" value="1"/>
</dbReference>
<protein>
    <recommendedName>
        <fullName evidence="3">iodotyrosine deiodinase</fullName>
        <ecNumber evidence="3">1.21.1.1</ecNumber>
    </recommendedName>
</protein>
<keyword evidence="13" id="KW-1133">Transmembrane helix</keyword>
<comment type="caution">
    <text evidence="15">The sequence shown here is derived from an EMBL/GenBank/DDBJ whole genome shotgun (WGS) entry which is preliminary data.</text>
</comment>
<evidence type="ECO:0000256" key="2">
    <source>
        <dbReference type="ARBA" id="ARBA00007118"/>
    </source>
</evidence>
<feature type="compositionally biased region" description="Basic and acidic residues" evidence="12">
    <location>
        <begin position="487"/>
        <end position="503"/>
    </location>
</feature>
<dbReference type="InterPro" id="IPR000415">
    <property type="entry name" value="Nitroreductase-like"/>
</dbReference>
<evidence type="ECO:0000256" key="13">
    <source>
        <dbReference type="SAM" id="Phobius"/>
    </source>
</evidence>
<dbReference type="PANTHER" id="PTHR23026:SF90">
    <property type="entry name" value="IODOTYROSINE DEIODINASE 1"/>
    <property type="match status" value="1"/>
</dbReference>
<evidence type="ECO:0000256" key="10">
    <source>
        <dbReference type="ARBA" id="ARBA00047519"/>
    </source>
</evidence>
<reference evidence="15 16" key="1">
    <citation type="submission" date="2023-09" db="EMBL/GenBank/DDBJ databases">
        <authorList>
            <person name="Wang M."/>
        </authorList>
    </citation>
    <scope>NUCLEOTIDE SEQUENCE [LARGE SCALE GENOMIC DNA]</scope>
    <source>
        <strain evidence="15">GT-2023</strain>
        <tissue evidence="15">Liver</tissue>
    </source>
</reference>
<keyword evidence="16" id="KW-1185">Reference proteome</keyword>
<proteinExistence type="inferred from homology"/>